<keyword evidence="3" id="KW-1185">Reference proteome</keyword>
<reference evidence="2" key="2">
    <citation type="journal article" date="2023" name="Science">
        <title>Genomic signatures of disease resistance in endangered staghorn corals.</title>
        <authorList>
            <person name="Vollmer S.V."/>
            <person name="Selwyn J.D."/>
            <person name="Despard B.A."/>
            <person name="Roesel C.L."/>
        </authorList>
    </citation>
    <scope>NUCLEOTIDE SEQUENCE</scope>
    <source>
        <strain evidence="2">K2</strain>
    </source>
</reference>
<accession>A0AAD9PXH2</accession>
<comment type="caution">
    <text evidence="2">The sequence shown here is derived from an EMBL/GenBank/DDBJ whole genome shotgun (WGS) entry which is preliminary data.</text>
</comment>
<name>A0AAD9PXH2_ACRCE</name>
<dbReference type="Proteomes" id="UP001249851">
    <property type="component" value="Unassembled WGS sequence"/>
</dbReference>
<evidence type="ECO:0000256" key="1">
    <source>
        <dbReference type="SAM" id="MobiDB-lite"/>
    </source>
</evidence>
<dbReference type="AlphaFoldDB" id="A0AAD9PXH2"/>
<organism evidence="2 3">
    <name type="scientific">Acropora cervicornis</name>
    <name type="common">Staghorn coral</name>
    <dbReference type="NCBI Taxonomy" id="6130"/>
    <lineage>
        <taxon>Eukaryota</taxon>
        <taxon>Metazoa</taxon>
        <taxon>Cnidaria</taxon>
        <taxon>Anthozoa</taxon>
        <taxon>Hexacorallia</taxon>
        <taxon>Scleractinia</taxon>
        <taxon>Astrocoeniina</taxon>
        <taxon>Acroporidae</taxon>
        <taxon>Acropora</taxon>
    </lineage>
</organism>
<evidence type="ECO:0000313" key="3">
    <source>
        <dbReference type="Proteomes" id="UP001249851"/>
    </source>
</evidence>
<evidence type="ECO:0000313" key="2">
    <source>
        <dbReference type="EMBL" id="KAK2550656.1"/>
    </source>
</evidence>
<proteinExistence type="predicted"/>
<feature type="region of interest" description="Disordered" evidence="1">
    <location>
        <begin position="1"/>
        <end position="25"/>
    </location>
</feature>
<reference evidence="2" key="1">
    <citation type="journal article" date="2023" name="G3 (Bethesda)">
        <title>Whole genome assembly and annotation of the endangered Caribbean coral Acropora cervicornis.</title>
        <authorList>
            <person name="Selwyn J.D."/>
            <person name="Vollmer S.V."/>
        </authorList>
    </citation>
    <scope>NUCLEOTIDE SEQUENCE</scope>
    <source>
        <strain evidence="2">K2</strain>
    </source>
</reference>
<gene>
    <name evidence="2" type="ORF">P5673_028516</name>
</gene>
<sequence length="135" mass="15425">MRYDTSTTLNIARAGNPSDYDDDETMPVAGKLSPVIYFEALDLKVSSIEERFDQPSFKAYFNMESLLIGVLSLQDVSSQMDHMKENYPDKEDQMQKLLGEATMELRDPEKQFQLGLAKVGLLEVVEETLSVYKRF</sequence>
<feature type="compositionally biased region" description="Polar residues" evidence="1">
    <location>
        <begin position="1"/>
        <end position="10"/>
    </location>
</feature>
<protein>
    <submittedName>
        <fullName evidence="2">Uncharacterized protein</fullName>
    </submittedName>
</protein>
<dbReference type="EMBL" id="JARQWQ010000107">
    <property type="protein sequence ID" value="KAK2550656.1"/>
    <property type="molecule type" value="Genomic_DNA"/>
</dbReference>